<comment type="subcellular location">
    <subcellularLocation>
        <location evidence="1">Cell outer membrane</location>
        <topology evidence="1">Multi-pass membrane protein</topology>
    </subcellularLocation>
</comment>
<dbReference type="PANTHER" id="PTHR34501:SF9">
    <property type="entry name" value="MAJOR OUTER MEMBRANE PROTEIN P.IA"/>
    <property type="match status" value="1"/>
</dbReference>
<keyword evidence="5" id="KW-0812">Transmembrane</keyword>
<dbReference type="EMBL" id="JADOEL010000020">
    <property type="protein sequence ID" value="MBF8179524.1"/>
    <property type="molecule type" value="Genomic_DNA"/>
</dbReference>
<dbReference type="InterPro" id="IPR023614">
    <property type="entry name" value="Porin_dom_sf"/>
</dbReference>
<feature type="chain" id="PRO_5046345065" evidence="11">
    <location>
        <begin position="26"/>
        <end position="364"/>
    </location>
</feature>
<reference evidence="13 14" key="1">
    <citation type="submission" date="2020-11" db="EMBL/GenBank/DDBJ databases">
        <title>WGS of Herminiimonas contaminans strain Marseille-Q4544 isolated from planarians Schmidtea mediterranea.</title>
        <authorList>
            <person name="Kangale L."/>
        </authorList>
    </citation>
    <scope>NUCLEOTIDE SEQUENCE [LARGE SCALE GENOMIC DNA]</scope>
    <source>
        <strain evidence="13 14">Marseille-Q4544</strain>
    </source>
</reference>
<proteinExistence type="predicted"/>
<keyword evidence="14" id="KW-1185">Reference proteome</keyword>
<evidence type="ECO:0000256" key="10">
    <source>
        <dbReference type="ARBA" id="ARBA00023237"/>
    </source>
</evidence>
<feature type="domain" description="Porin" evidence="12">
    <location>
        <begin position="14"/>
        <end position="346"/>
    </location>
</feature>
<evidence type="ECO:0000313" key="13">
    <source>
        <dbReference type="EMBL" id="MBF8179524.1"/>
    </source>
</evidence>
<gene>
    <name evidence="13" type="ORF">IXC47_17710</name>
</gene>
<evidence type="ECO:0000256" key="4">
    <source>
        <dbReference type="ARBA" id="ARBA00022452"/>
    </source>
</evidence>
<protein>
    <submittedName>
        <fullName evidence="13">Porin</fullName>
    </submittedName>
</protein>
<dbReference type="Gene3D" id="2.40.160.10">
    <property type="entry name" value="Porin"/>
    <property type="match status" value="1"/>
</dbReference>
<keyword evidence="8" id="KW-0626">Porin</keyword>
<evidence type="ECO:0000256" key="1">
    <source>
        <dbReference type="ARBA" id="ARBA00004571"/>
    </source>
</evidence>
<evidence type="ECO:0000256" key="5">
    <source>
        <dbReference type="ARBA" id="ARBA00022692"/>
    </source>
</evidence>
<keyword evidence="10" id="KW-0998">Cell outer membrane</keyword>
<keyword evidence="6 11" id="KW-0732">Signal</keyword>
<comment type="subunit">
    <text evidence="2">Homotrimer.</text>
</comment>
<dbReference type="InterPro" id="IPR050298">
    <property type="entry name" value="Gram-neg_bact_OMP"/>
</dbReference>
<keyword evidence="3" id="KW-0813">Transport</keyword>
<sequence>MHKIKLKKLQLAMALGSAFALPAMAQTSVQVTGVVDTYLGSMKQSGDAGRTSSVNGGGMTTSWFGFKGTEDLGGGLKATFNLTSYIRSDIGAIGRFNGNETFFSRDANVGLRGKFGAISLGRDLSPNFLPSVISNPFGDSFQFSPLILHKDVPLFNASGWTNSVAGDTGWSNEIMYTTPDIGGLKASINYQFGEVAGKSGKNNVGGNLIYFNGPLALTAYYQKVQVNNPMDLSPNNVQPATNIPFASGMTAARQTAWFVGGAYDFAVAKLFASYNQSTHDIDLKDKTFQLGTSIPLGQGAILASWANTKRDGVAVGMDLKRNTASFGYDYNLSKRTDIYSIYMYDKITQQSAGNSFAVGIRHRF</sequence>
<evidence type="ECO:0000313" key="14">
    <source>
        <dbReference type="Proteomes" id="UP000657372"/>
    </source>
</evidence>
<keyword evidence="7" id="KW-0406">Ion transport</keyword>
<keyword evidence="9" id="KW-0472">Membrane</keyword>
<evidence type="ECO:0000256" key="11">
    <source>
        <dbReference type="SAM" id="SignalP"/>
    </source>
</evidence>
<evidence type="ECO:0000256" key="6">
    <source>
        <dbReference type="ARBA" id="ARBA00022729"/>
    </source>
</evidence>
<evidence type="ECO:0000256" key="3">
    <source>
        <dbReference type="ARBA" id="ARBA00022448"/>
    </source>
</evidence>
<evidence type="ECO:0000256" key="7">
    <source>
        <dbReference type="ARBA" id="ARBA00023065"/>
    </source>
</evidence>
<dbReference type="Proteomes" id="UP000657372">
    <property type="component" value="Unassembled WGS sequence"/>
</dbReference>
<accession>A0ABS0EXS2</accession>
<evidence type="ECO:0000259" key="12">
    <source>
        <dbReference type="Pfam" id="PF13609"/>
    </source>
</evidence>
<dbReference type="SUPFAM" id="SSF56935">
    <property type="entry name" value="Porins"/>
    <property type="match status" value="1"/>
</dbReference>
<dbReference type="Pfam" id="PF13609">
    <property type="entry name" value="Porin_4"/>
    <property type="match status" value="1"/>
</dbReference>
<keyword evidence="4" id="KW-1134">Transmembrane beta strand</keyword>
<dbReference type="CDD" id="cd00342">
    <property type="entry name" value="gram_neg_porins"/>
    <property type="match status" value="1"/>
</dbReference>
<dbReference type="InterPro" id="IPR033900">
    <property type="entry name" value="Gram_neg_porin_domain"/>
</dbReference>
<feature type="signal peptide" evidence="11">
    <location>
        <begin position="1"/>
        <end position="25"/>
    </location>
</feature>
<evidence type="ECO:0000256" key="2">
    <source>
        <dbReference type="ARBA" id="ARBA00011233"/>
    </source>
</evidence>
<evidence type="ECO:0000256" key="9">
    <source>
        <dbReference type="ARBA" id="ARBA00023136"/>
    </source>
</evidence>
<name>A0ABS0EXS2_9BURK</name>
<comment type="caution">
    <text evidence="13">The sequence shown here is derived from an EMBL/GenBank/DDBJ whole genome shotgun (WGS) entry which is preliminary data.</text>
</comment>
<organism evidence="13 14">
    <name type="scientific">Herminiimonas contaminans</name>
    <dbReference type="NCBI Taxonomy" id="1111140"/>
    <lineage>
        <taxon>Bacteria</taxon>
        <taxon>Pseudomonadati</taxon>
        <taxon>Pseudomonadota</taxon>
        <taxon>Betaproteobacteria</taxon>
        <taxon>Burkholderiales</taxon>
        <taxon>Oxalobacteraceae</taxon>
        <taxon>Herminiimonas</taxon>
    </lineage>
</organism>
<evidence type="ECO:0000256" key="8">
    <source>
        <dbReference type="ARBA" id="ARBA00023114"/>
    </source>
</evidence>
<dbReference type="PANTHER" id="PTHR34501">
    <property type="entry name" value="PROTEIN YDDL-RELATED"/>
    <property type="match status" value="1"/>
</dbReference>